<organism evidence="1 2">
    <name type="scientific">Haematococcus lacustris</name>
    <name type="common">Green alga</name>
    <name type="synonym">Haematococcus pluvialis</name>
    <dbReference type="NCBI Taxonomy" id="44745"/>
    <lineage>
        <taxon>Eukaryota</taxon>
        <taxon>Viridiplantae</taxon>
        <taxon>Chlorophyta</taxon>
        <taxon>core chlorophytes</taxon>
        <taxon>Chlorophyceae</taxon>
        <taxon>CS clade</taxon>
        <taxon>Chlamydomonadales</taxon>
        <taxon>Haematococcaceae</taxon>
        <taxon>Haematococcus</taxon>
    </lineage>
</organism>
<dbReference type="EMBL" id="BLLF01000338">
    <property type="protein sequence ID" value="GFH10701.1"/>
    <property type="molecule type" value="Genomic_DNA"/>
</dbReference>
<dbReference type="AlphaFoldDB" id="A0A699YMF5"/>
<name>A0A699YMF5_HAELA</name>
<proteinExistence type="predicted"/>
<dbReference type="SUPFAM" id="SSF48452">
    <property type="entry name" value="TPR-like"/>
    <property type="match status" value="1"/>
</dbReference>
<dbReference type="Gene3D" id="1.25.40.10">
    <property type="entry name" value="Tetratricopeptide repeat domain"/>
    <property type="match status" value="1"/>
</dbReference>
<dbReference type="Proteomes" id="UP000485058">
    <property type="component" value="Unassembled WGS sequence"/>
</dbReference>
<reference evidence="1 2" key="1">
    <citation type="submission" date="2020-02" db="EMBL/GenBank/DDBJ databases">
        <title>Draft genome sequence of Haematococcus lacustris strain NIES-144.</title>
        <authorList>
            <person name="Morimoto D."/>
            <person name="Nakagawa S."/>
            <person name="Yoshida T."/>
            <person name="Sawayama S."/>
        </authorList>
    </citation>
    <scope>NUCLEOTIDE SEQUENCE [LARGE SCALE GENOMIC DNA]</scope>
    <source>
        <strain evidence="1 2">NIES-144</strain>
    </source>
</reference>
<gene>
    <name evidence="1" type="ORF">HaLaN_06061</name>
</gene>
<dbReference type="Pfam" id="PF13424">
    <property type="entry name" value="TPR_12"/>
    <property type="match status" value="1"/>
</dbReference>
<evidence type="ECO:0008006" key="3">
    <source>
        <dbReference type="Google" id="ProtNLM"/>
    </source>
</evidence>
<evidence type="ECO:0000313" key="1">
    <source>
        <dbReference type="EMBL" id="GFH10701.1"/>
    </source>
</evidence>
<evidence type="ECO:0000313" key="2">
    <source>
        <dbReference type="Proteomes" id="UP000485058"/>
    </source>
</evidence>
<accession>A0A699YMF5</accession>
<keyword evidence="2" id="KW-1185">Reference proteome</keyword>
<feature type="non-terminal residue" evidence="1">
    <location>
        <position position="1"/>
    </location>
</feature>
<dbReference type="InterPro" id="IPR011990">
    <property type="entry name" value="TPR-like_helical_dom_sf"/>
</dbReference>
<sequence length="78" mass="8498">LDRLTAAGQRDGLATAVMEHANALVNLASALFVTKRHAQAKVCFERALEVFEVLEDVDKVAKVLINLANMAEIHVSCH</sequence>
<comment type="caution">
    <text evidence="1">The sequence shown here is derived from an EMBL/GenBank/DDBJ whole genome shotgun (WGS) entry which is preliminary data.</text>
</comment>
<protein>
    <recommendedName>
        <fullName evidence="3">TPR_REGION domain-containing protein</fullName>
    </recommendedName>
</protein>